<keyword evidence="3" id="KW-1185">Reference proteome</keyword>
<dbReference type="PROSITE" id="PS50057">
    <property type="entry name" value="FERM_3"/>
    <property type="match status" value="1"/>
</dbReference>
<dbReference type="PROSITE" id="PS00660">
    <property type="entry name" value="FERM_1"/>
    <property type="match status" value="1"/>
</dbReference>
<organism evidence="2 3">
    <name type="scientific">Ancylostoma duodenale</name>
    <dbReference type="NCBI Taxonomy" id="51022"/>
    <lineage>
        <taxon>Eukaryota</taxon>
        <taxon>Metazoa</taxon>
        <taxon>Ecdysozoa</taxon>
        <taxon>Nematoda</taxon>
        <taxon>Chromadorea</taxon>
        <taxon>Rhabditida</taxon>
        <taxon>Rhabditina</taxon>
        <taxon>Rhabditomorpha</taxon>
        <taxon>Strongyloidea</taxon>
        <taxon>Ancylostomatidae</taxon>
        <taxon>Ancylostomatinae</taxon>
        <taxon>Ancylostoma</taxon>
    </lineage>
</organism>
<protein>
    <submittedName>
        <fullName evidence="2">FERM protein</fullName>
    </submittedName>
</protein>
<dbReference type="InterPro" id="IPR035963">
    <property type="entry name" value="FERM_2"/>
</dbReference>
<proteinExistence type="predicted"/>
<feature type="domain" description="FERM" evidence="1">
    <location>
        <begin position="31"/>
        <end position="162"/>
    </location>
</feature>
<gene>
    <name evidence="2" type="ORF">ANCDUO_08038</name>
</gene>
<dbReference type="InterPro" id="IPR018979">
    <property type="entry name" value="FERM_N"/>
</dbReference>
<dbReference type="InterPro" id="IPR000299">
    <property type="entry name" value="FERM_domain"/>
</dbReference>
<name>A0A0C2GRD8_9BILA</name>
<dbReference type="InterPro" id="IPR019748">
    <property type="entry name" value="FERM_central"/>
</dbReference>
<dbReference type="Pfam" id="PF09379">
    <property type="entry name" value="FERM_N"/>
    <property type="match status" value="1"/>
</dbReference>
<dbReference type="CDD" id="cd14473">
    <property type="entry name" value="FERM_B-lobe"/>
    <property type="match status" value="1"/>
</dbReference>
<evidence type="ECO:0000259" key="1">
    <source>
        <dbReference type="PROSITE" id="PS50057"/>
    </source>
</evidence>
<sequence>MHRSHSAVAMLDTALVVTFQKQLANPTLAKFTIQEHSIPKTETALKNWLSMRHAPGCILLDKVFSHLELVERDFFGLQFLYVLGTKETQKRWLDPCKSIRKQMLCPPFHLSFRVKFYVSDPSKLAEEYTRYHFFLQLRLDILEGRLPSAEGSLALLASYAVQ</sequence>
<dbReference type="InterPro" id="IPR029071">
    <property type="entry name" value="Ubiquitin-like_domsf"/>
</dbReference>
<dbReference type="GO" id="GO:0005856">
    <property type="term" value="C:cytoskeleton"/>
    <property type="evidence" value="ECO:0007669"/>
    <property type="project" value="TreeGrafter"/>
</dbReference>
<dbReference type="PANTHER" id="PTHR23280">
    <property type="entry name" value="4.1 G PROTEIN"/>
    <property type="match status" value="1"/>
</dbReference>
<dbReference type="SUPFAM" id="SSF54236">
    <property type="entry name" value="Ubiquitin-like"/>
    <property type="match status" value="1"/>
</dbReference>
<dbReference type="PRINTS" id="PR00935">
    <property type="entry name" value="BAND41"/>
</dbReference>
<feature type="non-terminal residue" evidence="2">
    <location>
        <position position="162"/>
    </location>
</feature>
<dbReference type="Pfam" id="PF00373">
    <property type="entry name" value="FERM_M"/>
    <property type="match status" value="1"/>
</dbReference>
<dbReference type="Proteomes" id="UP000054047">
    <property type="component" value="Unassembled WGS sequence"/>
</dbReference>
<dbReference type="InterPro" id="IPR019747">
    <property type="entry name" value="FERM_CS"/>
</dbReference>
<dbReference type="Gene3D" id="1.20.80.60">
    <property type="match status" value="1"/>
</dbReference>
<evidence type="ECO:0000313" key="3">
    <source>
        <dbReference type="Proteomes" id="UP000054047"/>
    </source>
</evidence>
<evidence type="ECO:0000313" key="2">
    <source>
        <dbReference type="EMBL" id="KIH61684.1"/>
    </source>
</evidence>
<dbReference type="AlphaFoldDB" id="A0A0C2GRD8"/>
<dbReference type="EMBL" id="KN729904">
    <property type="protein sequence ID" value="KIH61684.1"/>
    <property type="molecule type" value="Genomic_DNA"/>
</dbReference>
<reference evidence="2 3" key="1">
    <citation type="submission" date="2013-12" db="EMBL/GenBank/DDBJ databases">
        <title>Draft genome of the parsitic nematode Ancylostoma duodenale.</title>
        <authorList>
            <person name="Mitreva M."/>
        </authorList>
    </citation>
    <scope>NUCLEOTIDE SEQUENCE [LARGE SCALE GENOMIC DNA]</scope>
    <source>
        <strain evidence="2 3">Zhejiang</strain>
    </source>
</reference>
<accession>A0A0C2GRD8</accession>
<dbReference type="Gene3D" id="3.10.20.90">
    <property type="entry name" value="Phosphatidylinositol 3-kinase Catalytic Subunit, Chain A, domain 1"/>
    <property type="match status" value="1"/>
</dbReference>
<dbReference type="GO" id="GO:0031032">
    <property type="term" value="P:actomyosin structure organization"/>
    <property type="evidence" value="ECO:0007669"/>
    <property type="project" value="TreeGrafter"/>
</dbReference>
<dbReference type="OrthoDB" id="5854685at2759"/>
<dbReference type="PANTHER" id="PTHR23280:SF27">
    <property type="entry name" value="TYROSINE-PROTEIN PHOSPHATASE NON-RECEPTOR TYPE"/>
    <property type="match status" value="1"/>
</dbReference>
<dbReference type="InterPro" id="IPR019749">
    <property type="entry name" value="Band_41_domain"/>
</dbReference>
<dbReference type="SUPFAM" id="SSF47031">
    <property type="entry name" value="Second domain of FERM"/>
    <property type="match status" value="1"/>
</dbReference>